<dbReference type="Proteomes" id="UP000292935">
    <property type="component" value="Unassembled WGS sequence"/>
</dbReference>
<organism evidence="2 3">
    <name type="scientific">Agromyces fucosus</name>
    <dbReference type="NCBI Taxonomy" id="41985"/>
    <lineage>
        <taxon>Bacteria</taxon>
        <taxon>Bacillati</taxon>
        <taxon>Actinomycetota</taxon>
        <taxon>Actinomycetes</taxon>
        <taxon>Micrococcales</taxon>
        <taxon>Microbacteriaceae</taxon>
        <taxon>Agromyces</taxon>
    </lineage>
</organism>
<feature type="transmembrane region" description="Helical" evidence="1">
    <location>
        <begin position="12"/>
        <end position="33"/>
    </location>
</feature>
<feature type="transmembrane region" description="Helical" evidence="1">
    <location>
        <begin position="49"/>
        <end position="70"/>
    </location>
</feature>
<proteinExistence type="predicted"/>
<keyword evidence="3" id="KW-1185">Reference proteome</keyword>
<protein>
    <submittedName>
        <fullName evidence="2">Uncharacterized protein</fullName>
    </submittedName>
</protein>
<evidence type="ECO:0000313" key="2">
    <source>
        <dbReference type="EMBL" id="RXZ49242.1"/>
    </source>
</evidence>
<accession>A0A4Q2JMM6</accession>
<keyword evidence="1" id="KW-0812">Transmembrane</keyword>
<dbReference type="RefSeq" id="WP_129231407.1">
    <property type="nucleotide sequence ID" value="NZ_SDPO01000002.1"/>
</dbReference>
<evidence type="ECO:0000313" key="3">
    <source>
        <dbReference type="Proteomes" id="UP000292935"/>
    </source>
</evidence>
<dbReference type="OrthoDB" id="5117428at2"/>
<evidence type="ECO:0000256" key="1">
    <source>
        <dbReference type="SAM" id="Phobius"/>
    </source>
</evidence>
<dbReference type="AlphaFoldDB" id="A0A4Q2JMM6"/>
<comment type="caution">
    <text evidence="2">The sequence shown here is derived from an EMBL/GenBank/DDBJ whole genome shotgun (WGS) entry which is preliminary data.</text>
</comment>
<gene>
    <name evidence="2" type="ORF">ESP57_09960</name>
</gene>
<name>A0A4Q2JMM6_9MICO</name>
<keyword evidence="1" id="KW-1133">Transmembrane helix</keyword>
<reference evidence="2 3" key="1">
    <citation type="submission" date="2019-01" db="EMBL/GenBank/DDBJ databases">
        <authorList>
            <person name="Li J."/>
        </authorList>
    </citation>
    <scope>NUCLEOTIDE SEQUENCE [LARGE SCALE GENOMIC DNA]</scope>
    <source>
        <strain evidence="2 3">CCUG 35506</strain>
    </source>
</reference>
<sequence>MNAAAPHRTGVTFMVAAAAAIVIGALIAGSGFLDRVMFRLPEIPGGERIAVGVSVLALITALVWMLVRLGELGRARSRRRALEASVRGEVSCGIRRRELVARLNELTTDDAPPIALAARYSIVADELGVAFWNGGRRPRRAAQFAWREVRGIRSDSLIAGETVLSVLVLRVRRAGVSVELPIVLAAERPGRYALSDAPFFAVVRSWKAKHREALAAEGLELPPLTAPIQIIPQNAGALAGR</sequence>
<dbReference type="EMBL" id="SDPO01000002">
    <property type="protein sequence ID" value="RXZ49242.1"/>
    <property type="molecule type" value="Genomic_DNA"/>
</dbReference>
<keyword evidence="1" id="KW-0472">Membrane</keyword>